<dbReference type="SUPFAM" id="SSF117281">
    <property type="entry name" value="Kelch motif"/>
    <property type="match status" value="1"/>
</dbReference>
<feature type="region of interest" description="Disordered" evidence="1">
    <location>
        <begin position="1"/>
        <end position="25"/>
    </location>
</feature>
<dbReference type="Pfam" id="PF00646">
    <property type="entry name" value="F-box"/>
    <property type="match status" value="1"/>
</dbReference>
<dbReference type="PROSITE" id="PS50181">
    <property type="entry name" value="FBOX"/>
    <property type="match status" value="1"/>
</dbReference>
<dbReference type="InterPro" id="IPR036047">
    <property type="entry name" value="F-box-like_dom_sf"/>
</dbReference>
<dbReference type="SMART" id="SM00256">
    <property type="entry name" value="FBOX"/>
    <property type="match status" value="1"/>
</dbReference>
<gene>
    <name evidence="3" type="ORF">V6N12_022129</name>
</gene>
<accession>A0ABR2FTR1</accession>
<feature type="compositionally biased region" description="Pro residues" evidence="1">
    <location>
        <begin position="11"/>
        <end position="24"/>
    </location>
</feature>
<dbReference type="Proteomes" id="UP001472677">
    <property type="component" value="Unassembled WGS sequence"/>
</dbReference>
<name>A0ABR2FTR1_9ROSI</name>
<dbReference type="Gene3D" id="2.120.10.80">
    <property type="entry name" value="Kelch-type beta propeller"/>
    <property type="match status" value="1"/>
</dbReference>
<evidence type="ECO:0000259" key="2">
    <source>
        <dbReference type="PROSITE" id="PS50181"/>
    </source>
</evidence>
<evidence type="ECO:0000313" key="4">
    <source>
        <dbReference type="Proteomes" id="UP001472677"/>
    </source>
</evidence>
<dbReference type="CDD" id="cd22152">
    <property type="entry name" value="F-box_AtAFR-like"/>
    <property type="match status" value="1"/>
</dbReference>
<evidence type="ECO:0000313" key="3">
    <source>
        <dbReference type="EMBL" id="KAK8587644.1"/>
    </source>
</evidence>
<dbReference type="PANTHER" id="PTHR24414">
    <property type="entry name" value="F-BOX/KELCH-REPEAT PROTEIN SKIP4"/>
    <property type="match status" value="1"/>
</dbReference>
<sequence>MSSSSSTVQPSTPPSPPPPPPSPRLIPSLPDDVALNIVARVPRRHHPTLSLVSKSMKSLISSPLLYAARSLLSSAEHFLYISLRLHTSHFIRFYTLYQNPNSTLNPKYSLIPLPLIPSPSLVGSAFAALDHKIYVLGGSIKDIPSSQVWSLDCRTHTWETAPNMHVSREFAAAGAVEDKIYVIGGCVVDNWARSKNWAEVYDPKTRKWNSVPSPIEIRDKWMHASAVIDGKVYAMADRNGVCYEVKSGNWATVDSDLDNGWRGRACVIDGVLFCYDYLGNIRGYDVKEGIWKELKGLEKGLPRFLCGATMANLGGKLMVVWESKNGGGKEMQIRCAEIEVKKDDAGELWGKIEWLGCYLLYQEECAMLEAAKLQIEPSHDCDVKLLNPTECHHNLMVWTWGKWFTSHFLLQLL</sequence>
<comment type="caution">
    <text evidence="3">The sequence shown here is derived from an EMBL/GenBank/DDBJ whole genome shotgun (WGS) entry which is preliminary data.</text>
</comment>
<dbReference type="SMART" id="SM00612">
    <property type="entry name" value="Kelch"/>
    <property type="match status" value="2"/>
</dbReference>
<feature type="domain" description="F-box" evidence="2">
    <location>
        <begin position="23"/>
        <end position="69"/>
    </location>
</feature>
<dbReference type="EMBL" id="JBBPBM010000004">
    <property type="protein sequence ID" value="KAK8587644.1"/>
    <property type="molecule type" value="Genomic_DNA"/>
</dbReference>
<dbReference type="InterPro" id="IPR006652">
    <property type="entry name" value="Kelch_1"/>
</dbReference>
<dbReference type="InterPro" id="IPR001810">
    <property type="entry name" value="F-box_dom"/>
</dbReference>
<dbReference type="SUPFAM" id="SSF81383">
    <property type="entry name" value="F-box domain"/>
    <property type="match status" value="1"/>
</dbReference>
<dbReference type="InterPro" id="IPR050354">
    <property type="entry name" value="F-box/kelch-repeat_ARATH"/>
</dbReference>
<dbReference type="InterPro" id="IPR015915">
    <property type="entry name" value="Kelch-typ_b-propeller"/>
</dbReference>
<feature type="compositionally biased region" description="Low complexity" evidence="1">
    <location>
        <begin position="1"/>
        <end position="10"/>
    </location>
</feature>
<dbReference type="InterPro" id="IPR057499">
    <property type="entry name" value="Kelch_FKB95"/>
</dbReference>
<proteinExistence type="predicted"/>
<dbReference type="Pfam" id="PF25210">
    <property type="entry name" value="Kelch_FKB95"/>
    <property type="match status" value="1"/>
</dbReference>
<organism evidence="3 4">
    <name type="scientific">Hibiscus sabdariffa</name>
    <name type="common">roselle</name>
    <dbReference type="NCBI Taxonomy" id="183260"/>
    <lineage>
        <taxon>Eukaryota</taxon>
        <taxon>Viridiplantae</taxon>
        <taxon>Streptophyta</taxon>
        <taxon>Embryophyta</taxon>
        <taxon>Tracheophyta</taxon>
        <taxon>Spermatophyta</taxon>
        <taxon>Magnoliopsida</taxon>
        <taxon>eudicotyledons</taxon>
        <taxon>Gunneridae</taxon>
        <taxon>Pentapetalae</taxon>
        <taxon>rosids</taxon>
        <taxon>malvids</taxon>
        <taxon>Malvales</taxon>
        <taxon>Malvaceae</taxon>
        <taxon>Malvoideae</taxon>
        <taxon>Hibiscus</taxon>
    </lineage>
</organism>
<evidence type="ECO:0000256" key="1">
    <source>
        <dbReference type="SAM" id="MobiDB-lite"/>
    </source>
</evidence>
<dbReference type="PANTHER" id="PTHR24414:SF23">
    <property type="entry name" value="F-BOX_KELCH-REPEAT PROTEIN SKIP6"/>
    <property type="match status" value="1"/>
</dbReference>
<keyword evidence="4" id="KW-1185">Reference proteome</keyword>
<reference evidence="3 4" key="1">
    <citation type="journal article" date="2024" name="G3 (Bethesda)">
        <title>Genome assembly of Hibiscus sabdariffa L. provides insights into metabolisms of medicinal natural products.</title>
        <authorList>
            <person name="Kim T."/>
        </authorList>
    </citation>
    <scope>NUCLEOTIDE SEQUENCE [LARGE SCALE GENOMIC DNA]</scope>
    <source>
        <strain evidence="3">TK-2024</strain>
        <tissue evidence="3">Old leaves</tissue>
    </source>
</reference>
<protein>
    <recommendedName>
        <fullName evidence="2">F-box domain-containing protein</fullName>
    </recommendedName>
</protein>